<name>A0A0D0AHU4_9AGAM</name>
<feature type="compositionally biased region" description="Polar residues" evidence="1">
    <location>
        <begin position="156"/>
        <end position="168"/>
    </location>
</feature>
<dbReference type="InParanoid" id="A0A0D0AHU4"/>
<feature type="region of interest" description="Disordered" evidence="1">
    <location>
        <begin position="142"/>
        <end position="219"/>
    </location>
</feature>
<dbReference type="EMBL" id="KN836860">
    <property type="protein sequence ID" value="KIK31573.1"/>
    <property type="molecule type" value="Genomic_DNA"/>
</dbReference>
<dbReference type="Proteomes" id="UP000054485">
    <property type="component" value="Unassembled WGS sequence"/>
</dbReference>
<feature type="region of interest" description="Disordered" evidence="1">
    <location>
        <begin position="329"/>
        <end position="349"/>
    </location>
</feature>
<organism evidence="2 3">
    <name type="scientific">Suillus luteus UH-Slu-Lm8-n1</name>
    <dbReference type="NCBI Taxonomy" id="930992"/>
    <lineage>
        <taxon>Eukaryota</taxon>
        <taxon>Fungi</taxon>
        <taxon>Dikarya</taxon>
        <taxon>Basidiomycota</taxon>
        <taxon>Agaricomycotina</taxon>
        <taxon>Agaricomycetes</taxon>
        <taxon>Agaricomycetidae</taxon>
        <taxon>Boletales</taxon>
        <taxon>Suillineae</taxon>
        <taxon>Suillaceae</taxon>
        <taxon>Suillus</taxon>
    </lineage>
</organism>
<reference evidence="3" key="2">
    <citation type="submission" date="2015-01" db="EMBL/GenBank/DDBJ databases">
        <title>Evolutionary Origins and Diversification of the Mycorrhizal Mutualists.</title>
        <authorList>
            <consortium name="DOE Joint Genome Institute"/>
            <consortium name="Mycorrhizal Genomics Consortium"/>
            <person name="Kohler A."/>
            <person name="Kuo A."/>
            <person name="Nagy L.G."/>
            <person name="Floudas D."/>
            <person name="Copeland A."/>
            <person name="Barry K.W."/>
            <person name="Cichocki N."/>
            <person name="Veneault-Fourrey C."/>
            <person name="LaButti K."/>
            <person name="Lindquist E.A."/>
            <person name="Lipzen A."/>
            <person name="Lundell T."/>
            <person name="Morin E."/>
            <person name="Murat C."/>
            <person name="Riley R."/>
            <person name="Ohm R."/>
            <person name="Sun H."/>
            <person name="Tunlid A."/>
            <person name="Henrissat B."/>
            <person name="Grigoriev I.V."/>
            <person name="Hibbett D.S."/>
            <person name="Martin F."/>
        </authorList>
    </citation>
    <scope>NUCLEOTIDE SEQUENCE [LARGE SCALE GENOMIC DNA]</scope>
    <source>
        <strain evidence="3">UH-Slu-Lm8-n1</strain>
    </source>
</reference>
<feature type="compositionally biased region" description="Pro residues" evidence="1">
    <location>
        <begin position="146"/>
        <end position="155"/>
    </location>
</feature>
<accession>A0A0D0AHU4</accession>
<reference evidence="2 3" key="1">
    <citation type="submission" date="2014-04" db="EMBL/GenBank/DDBJ databases">
        <authorList>
            <consortium name="DOE Joint Genome Institute"/>
            <person name="Kuo A."/>
            <person name="Ruytinx J."/>
            <person name="Rineau F."/>
            <person name="Colpaert J."/>
            <person name="Kohler A."/>
            <person name="Nagy L.G."/>
            <person name="Floudas D."/>
            <person name="Copeland A."/>
            <person name="Barry K.W."/>
            <person name="Cichocki N."/>
            <person name="Veneault-Fourrey C."/>
            <person name="LaButti K."/>
            <person name="Lindquist E.A."/>
            <person name="Lipzen A."/>
            <person name="Lundell T."/>
            <person name="Morin E."/>
            <person name="Murat C."/>
            <person name="Sun H."/>
            <person name="Tunlid A."/>
            <person name="Henrissat B."/>
            <person name="Grigoriev I.V."/>
            <person name="Hibbett D.S."/>
            <person name="Martin F."/>
            <person name="Nordberg H.P."/>
            <person name="Cantor M.N."/>
            <person name="Hua S.X."/>
        </authorList>
    </citation>
    <scope>NUCLEOTIDE SEQUENCE [LARGE SCALE GENOMIC DNA]</scope>
    <source>
        <strain evidence="2 3">UH-Slu-Lm8-n1</strain>
    </source>
</reference>
<dbReference type="OrthoDB" id="2613522at2759"/>
<feature type="non-terminal residue" evidence="2">
    <location>
        <position position="1"/>
    </location>
</feature>
<proteinExistence type="predicted"/>
<gene>
    <name evidence="2" type="ORF">CY34DRAFT_19785</name>
</gene>
<evidence type="ECO:0000313" key="3">
    <source>
        <dbReference type="Proteomes" id="UP000054485"/>
    </source>
</evidence>
<evidence type="ECO:0000256" key="1">
    <source>
        <dbReference type="SAM" id="MobiDB-lite"/>
    </source>
</evidence>
<dbReference type="AlphaFoldDB" id="A0A0D0AHU4"/>
<evidence type="ECO:0000313" key="2">
    <source>
        <dbReference type="EMBL" id="KIK31573.1"/>
    </source>
</evidence>
<protein>
    <submittedName>
        <fullName evidence="2">Uncharacterized protein</fullName>
    </submittedName>
</protein>
<keyword evidence="3" id="KW-1185">Reference proteome</keyword>
<sequence length="349" mass="39624">THSVSTSTQTNAPLAAIYKQNIDTADEEAVIESAILSRQHALEIERILIERGAYPTAAVVNVIRTAQLIEQEAMLIMDPNVKQSILHYQARIRRLSYLLLPSNIKQDILKAIFVILDRTTTQVARPPSPHRLDEYVRIPSTASPEVPKPVLPPPTSHTTIENQATASPSDMEPGTQALPIVINDSPPPSPNARVARREQKRRLRINSKSASPEKKSIKISPTTSLPTKFLTRQDSANFICRHCKVLGHRHKNCPKYWCRVCYRNAPGHLSIYCKELPARRESDDMCNPPSDDDHKRPDFYKDLTDWEARVDKAEMKAWEKEHADEIAEFEDHHGQDFSDDPIYYANQDD</sequence>
<dbReference type="HOGENOM" id="CLU_076167_0_0_1"/>